<name>A0A9K3LQS2_9STRA</name>
<dbReference type="PROSITE" id="PS51186">
    <property type="entry name" value="GNAT"/>
    <property type="match status" value="1"/>
</dbReference>
<dbReference type="EMBL" id="JAGRRH010000007">
    <property type="protein sequence ID" value="KAG7366258.1"/>
    <property type="molecule type" value="Genomic_DNA"/>
</dbReference>
<reference evidence="4" key="2">
    <citation type="submission" date="2021-04" db="EMBL/GenBank/DDBJ databases">
        <authorList>
            <person name="Podell S."/>
        </authorList>
    </citation>
    <scope>NUCLEOTIDE SEQUENCE</scope>
    <source>
        <strain evidence="4">Hildebrandi</strain>
    </source>
</reference>
<keyword evidence="2" id="KW-0012">Acyltransferase</keyword>
<dbReference type="PANTHER" id="PTHR42919:SF8">
    <property type="entry name" value="N-ALPHA-ACETYLTRANSFERASE 50"/>
    <property type="match status" value="1"/>
</dbReference>
<keyword evidence="1" id="KW-0808">Transferase</keyword>
<evidence type="ECO:0000259" key="3">
    <source>
        <dbReference type="PROSITE" id="PS51186"/>
    </source>
</evidence>
<evidence type="ECO:0000256" key="1">
    <source>
        <dbReference type="ARBA" id="ARBA00022679"/>
    </source>
</evidence>
<sequence length="393" mass="45345">MRGIFQFIVAIFLSTDSLDDDILFRLLHYQQSSHTVEAFTTAPATVSRFRLGRNSLVHEPPISYLPYDFSTLQVSFFSERTSTDSAEEEDEDVPPAFVIERISNMPINDKLFERISNMCIDVFFKEQLTDAQFLEGTNGDDQQQSLKPGKLYPWKDWQIGYLKNLQASDLRRRRSRFGATNEMFLAYEVLTAAPSVARSRPLILDTGTIYNLSSLTSEKEEEDTCYVRGKLLGFVEITQRPYGIGSPTANDDSTQEIFVNSDGTTDGDTAADPRPLRPVLTNLAVTKEARKYGIGSKLLDECEQHVRRKWKLHEIILEVEDYNTQALKFYLKRGYYVLFSDPASRRYDVRGLWLRKVRCRREVLRKVFHRIDTAGLMESGAMDFFRKVREGWR</sequence>
<dbReference type="InterPro" id="IPR051556">
    <property type="entry name" value="N-term/lysine_N-AcTrnsfr"/>
</dbReference>
<comment type="caution">
    <text evidence="4">The sequence shown here is derived from an EMBL/GenBank/DDBJ whole genome shotgun (WGS) entry which is preliminary data.</text>
</comment>
<evidence type="ECO:0000313" key="5">
    <source>
        <dbReference type="Proteomes" id="UP000693970"/>
    </source>
</evidence>
<gene>
    <name evidence="4" type="ORF">IV203_028928</name>
</gene>
<accession>A0A9K3LQS2</accession>
<dbReference type="InterPro" id="IPR000182">
    <property type="entry name" value="GNAT_dom"/>
</dbReference>
<evidence type="ECO:0000256" key="2">
    <source>
        <dbReference type="ARBA" id="ARBA00023315"/>
    </source>
</evidence>
<protein>
    <submittedName>
        <fullName evidence="4">Acyl-CoA N-acyltransferase</fullName>
    </submittedName>
</protein>
<proteinExistence type="predicted"/>
<dbReference type="Proteomes" id="UP000693970">
    <property type="component" value="Unassembled WGS sequence"/>
</dbReference>
<dbReference type="GO" id="GO:0008080">
    <property type="term" value="F:N-acetyltransferase activity"/>
    <property type="evidence" value="ECO:0007669"/>
    <property type="project" value="TreeGrafter"/>
</dbReference>
<dbReference type="OrthoDB" id="47374at2759"/>
<dbReference type="GO" id="GO:0007064">
    <property type="term" value="P:mitotic sister chromatid cohesion"/>
    <property type="evidence" value="ECO:0007669"/>
    <property type="project" value="TreeGrafter"/>
</dbReference>
<dbReference type="Pfam" id="PF00583">
    <property type="entry name" value="Acetyltransf_1"/>
    <property type="match status" value="1"/>
</dbReference>
<keyword evidence="5" id="KW-1185">Reference proteome</keyword>
<dbReference type="AlphaFoldDB" id="A0A9K3LQS2"/>
<organism evidence="4 5">
    <name type="scientific">Nitzschia inconspicua</name>
    <dbReference type="NCBI Taxonomy" id="303405"/>
    <lineage>
        <taxon>Eukaryota</taxon>
        <taxon>Sar</taxon>
        <taxon>Stramenopiles</taxon>
        <taxon>Ochrophyta</taxon>
        <taxon>Bacillariophyta</taxon>
        <taxon>Bacillariophyceae</taxon>
        <taxon>Bacillariophycidae</taxon>
        <taxon>Bacillariales</taxon>
        <taxon>Bacillariaceae</taxon>
        <taxon>Nitzschia</taxon>
    </lineage>
</organism>
<evidence type="ECO:0000313" key="4">
    <source>
        <dbReference type="EMBL" id="KAG7366258.1"/>
    </source>
</evidence>
<feature type="domain" description="N-acetyltransferase" evidence="3">
    <location>
        <begin position="210"/>
        <end position="359"/>
    </location>
</feature>
<dbReference type="PANTHER" id="PTHR42919">
    <property type="entry name" value="N-ALPHA-ACETYLTRANSFERASE"/>
    <property type="match status" value="1"/>
</dbReference>
<dbReference type="GO" id="GO:0031415">
    <property type="term" value="C:NatA complex"/>
    <property type="evidence" value="ECO:0007669"/>
    <property type="project" value="TreeGrafter"/>
</dbReference>
<dbReference type="CDD" id="cd04301">
    <property type="entry name" value="NAT_SF"/>
    <property type="match status" value="1"/>
</dbReference>
<reference evidence="4" key="1">
    <citation type="journal article" date="2021" name="Sci. Rep.">
        <title>Diploid genomic architecture of Nitzschia inconspicua, an elite biomass production diatom.</title>
        <authorList>
            <person name="Oliver A."/>
            <person name="Podell S."/>
            <person name="Pinowska A."/>
            <person name="Traller J.C."/>
            <person name="Smith S.R."/>
            <person name="McClure R."/>
            <person name="Beliaev A."/>
            <person name="Bohutskyi P."/>
            <person name="Hill E.A."/>
            <person name="Rabines A."/>
            <person name="Zheng H."/>
            <person name="Allen L.Z."/>
            <person name="Kuo A."/>
            <person name="Grigoriev I.V."/>
            <person name="Allen A.E."/>
            <person name="Hazlebeck D."/>
            <person name="Allen E.E."/>
        </authorList>
    </citation>
    <scope>NUCLEOTIDE SEQUENCE</scope>
    <source>
        <strain evidence="4">Hildebrandi</strain>
    </source>
</reference>